<gene>
    <name evidence="1" type="ORF">SCUCBS95973_007827</name>
</gene>
<organism evidence="1 2">
    <name type="scientific">Sporothrix curviconia</name>
    <dbReference type="NCBI Taxonomy" id="1260050"/>
    <lineage>
        <taxon>Eukaryota</taxon>
        <taxon>Fungi</taxon>
        <taxon>Dikarya</taxon>
        <taxon>Ascomycota</taxon>
        <taxon>Pezizomycotina</taxon>
        <taxon>Sordariomycetes</taxon>
        <taxon>Sordariomycetidae</taxon>
        <taxon>Ophiostomatales</taxon>
        <taxon>Ophiostomataceae</taxon>
        <taxon>Sporothrix</taxon>
    </lineage>
</organism>
<dbReference type="EMBL" id="CAWUHB010000057">
    <property type="protein sequence ID" value="CAK7231189.1"/>
    <property type="molecule type" value="Genomic_DNA"/>
</dbReference>
<keyword evidence="2" id="KW-1185">Reference proteome</keyword>
<name>A0ABP0CGJ6_9PEZI</name>
<reference evidence="1 2" key="1">
    <citation type="submission" date="2024-01" db="EMBL/GenBank/DDBJ databases">
        <authorList>
            <person name="Allen C."/>
            <person name="Tagirdzhanova G."/>
        </authorList>
    </citation>
    <scope>NUCLEOTIDE SEQUENCE [LARGE SCALE GENOMIC DNA]</scope>
</reference>
<proteinExistence type="predicted"/>
<sequence>MEVRTNEGQVSKPTVLIAFASEAAFDFNTTTLAEKLEEKAHVVCIPDPEDVETFLSRENPESMEPWPQAVLVYHDALAKPENKNAADSIYAYVCLGGRAIVFLSYAMSRTHEHFSDDFSRAFAEMAVPWKLVEC</sequence>
<dbReference type="Proteomes" id="UP001642405">
    <property type="component" value="Unassembled WGS sequence"/>
</dbReference>
<evidence type="ECO:0000313" key="1">
    <source>
        <dbReference type="EMBL" id="CAK7231189.1"/>
    </source>
</evidence>
<protein>
    <submittedName>
        <fullName evidence="1">Uncharacterized protein</fullName>
    </submittedName>
</protein>
<comment type="caution">
    <text evidence="1">The sequence shown here is derived from an EMBL/GenBank/DDBJ whole genome shotgun (WGS) entry which is preliminary data.</text>
</comment>
<accession>A0ABP0CGJ6</accession>
<evidence type="ECO:0000313" key="2">
    <source>
        <dbReference type="Proteomes" id="UP001642405"/>
    </source>
</evidence>